<feature type="transmembrane region" description="Helical" evidence="9">
    <location>
        <begin position="324"/>
        <end position="344"/>
    </location>
</feature>
<evidence type="ECO:0000313" key="11">
    <source>
        <dbReference type="EMBL" id="KAF7359490.1"/>
    </source>
</evidence>
<proteinExistence type="inferred from homology"/>
<keyword evidence="6 9" id="KW-0472">Membrane</keyword>
<feature type="transmembrane region" description="Helical" evidence="9">
    <location>
        <begin position="298"/>
        <end position="315"/>
    </location>
</feature>
<dbReference type="Proteomes" id="UP000623467">
    <property type="component" value="Unassembled WGS sequence"/>
</dbReference>
<evidence type="ECO:0000256" key="6">
    <source>
        <dbReference type="ARBA" id="ARBA00023136"/>
    </source>
</evidence>
<evidence type="ECO:0000256" key="5">
    <source>
        <dbReference type="ARBA" id="ARBA00022989"/>
    </source>
</evidence>
<dbReference type="AlphaFoldDB" id="A0A8H6YE80"/>
<evidence type="ECO:0000259" key="10">
    <source>
        <dbReference type="PROSITE" id="PS50850"/>
    </source>
</evidence>
<keyword evidence="5 9" id="KW-1133">Transmembrane helix</keyword>
<feature type="transmembrane region" description="Helical" evidence="9">
    <location>
        <begin position="83"/>
        <end position="103"/>
    </location>
</feature>
<evidence type="ECO:0000256" key="3">
    <source>
        <dbReference type="ARBA" id="ARBA00022448"/>
    </source>
</evidence>
<gene>
    <name evidence="11" type="ORF">MSAN_01291800</name>
</gene>
<comment type="subcellular location">
    <subcellularLocation>
        <location evidence="1">Membrane</location>
        <topology evidence="1">Multi-pass membrane protein</topology>
    </subcellularLocation>
</comment>
<sequence length="491" mass="54084">MPSVEWYTLAVASFASLGTFLYGYDTGIVTTTIAHQSWVDYMNHPNTALVGAVGSIYIAGEALGAFSQILIADALGRLRFMQFACIVVTIGATLQTASVNFGMFLAGRIISGFAVGALSGTVPLYLVEISPPKNRGLIGGLSGVGLSMGTMVSNWVGFACGYASFGPVQWRLPLALQLPWGIIMFIGLATFMPNSPRELIYKNKIDDARRTFATIRPDLQPHELPQEFSLMHAQIEYEREREIKSYREIFRLYRHRVLVAVSVQVLTALTGVNVIQYYQTILYEDLGIDATSRLALSAVWGTCAFLSNAICISFLPDRIGRRRILMLGLSLIIVTEIYAAIMQLKFQNSPSRVGKGFAVAGIFFFVVCYYGTINSTTWLYGSEVLPISVRSRVMGLSATAHYAVNVGITEAGPTAFARIGQNYYYVFVACCVVYIFLVYFYYPETNQKTLEQIAAAFGDRVVDVDKPYVETEGAAFHKRDDAADADSTEKP</sequence>
<comment type="catalytic activity">
    <reaction evidence="7">
        <text>myo-inositol(out) + H(+)(out) = myo-inositol(in) + H(+)(in)</text>
        <dbReference type="Rhea" id="RHEA:60364"/>
        <dbReference type="ChEBI" id="CHEBI:15378"/>
        <dbReference type="ChEBI" id="CHEBI:17268"/>
    </reaction>
</comment>
<feature type="domain" description="Major facilitator superfamily (MFS) profile" evidence="10">
    <location>
        <begin position="11"/>
        <end position="446"/>
    </location>
</feature>
<dbReference type="SUPFAM" id="SSF103473">
    <property type="entry name" value="MFS general substrate transporter"/>
    <property type="match status" value="1"/>
</dbReference>
<evidence type="ECO:0000256" key="1">
    <source>
        <dbReference type="ARBA" id="ARBA00004141"/>
    </source>
</evidence>
<dbReference type="InterPro" id="IPR005828">
    <property type="entry name" value="MFS_sugar_transport-like"/>
</dbReference>
<dbReference type="InterPro" id="IPR036259">
    <property type="entry name" value="MFS_trans_sf"/>
</dbReference>
<comment type="caution">
    <text evidence="11">The sequence shown here is derived from an EMBL/GenBank/DDBJ whole genome shotgun (WGS) entry which is preliminary data.</text>
</comment>
<feature type="transmembrane region" description="Helical" evidence="9">
    <location>
        <begin position="170"/>
        <end position="192"/>
    </location>
</feature>
<comment type="similarity">
    <text evidence="2 8">Belongs to the major facilitator superfamily. Sugar transporter (TC 2.A.1.1) family.</text>
</comment>
<dbReference type="GO" id="GO:0005351">
    <property type="term" value="F:carbohydrate:proton symporter activity"/>
    <property type="evidence" value="ECO:0007669"/>
    <property type="project" value="TreeGrafter"/>
</dbReference>
<keyword evidence="4 9" id="KW-0812">Transmembrane</keyword>
<keyword evidence="12" id="KW-1185">Reference proteome</keyword>
<dbReference type="InterPro" id="IPR003663">
    <property type="entry name" value="Sugar/inositol_transpt"/>
</dbReference>
<dbReference type="PROSITE" id="PS00217">
    <property type="entry name" value="SUGAR_TRANSPORT_2"/>
    <property type="match status" value="1"/>
</dbReference>
<evidence type="ECO:0000256" key="8">
    <source>
        <dbReference type="RuleBase" id="RU003346"/>
    </source>
</evidence>
<feature type="transmembrane region" description="Helical" evidence="9">
    <location>
        <begin position="47"/>
        <end position="71"/>
    </location>
</feature>
<evidence type="ECO:0000256" key="2">
    <source>
        <dbReference type="ARBA" id="ARBA00010992"/>
    </source>
</evidence>
<dbReference type="OrthoDB" id="6133115at2759"/>
<evidence type="ECO:0000313" key="12">
    <source>
        <dbReference type="Proteomes" id="UP000623467"/>
    </source>
</evidence>
<evidence type="ECO:0000256" key="4">
    <source>
        <dbReference type="ARBA" id="ARBA00022692"/>
    </source>
</evidence>
<dbReference type="InterPro" id="IPR005829">
    <property type="entry name" value="Sugar_transporter_CS"/>
</dbReference>
<dbReference type="PANTHER" id="PTHR48022:SF11">
    <property type="entry name" value="MONOSACCHARIDE TRANSPORTER (HXT8), PUTATIVE (AFU_ORTHOLOGUE AFUA_2G08120)-RELATED"/>
    <property type="match status" value="1"/>
</dbReference>
<dbReference type="GO" id="GO:0016020">
    <property type="term" value="C:membrane"/>
    <property type="evidence" value="ECO:0007669"/>
    <property type="project" value="UniProtKB-SubCell"/>
</dbReference>
<feature type="transmembrane region" description="Helical" evidence="9">
    <location>
        <begin position="257"/>
        <end position="278"/>
    </location>
</feature>
<dbReference type="FunFam" id="1.20.1250.20:FF:000134">
    <property type="entry name" value="MFS sugar transporter protein"/>
    <property type="match status" value="1"/>
</dbReference>
<feature type="transmembrane region" description="Helical" evidence="9">
    <location>
        <begin position="423"/>
        <end position="442"/>
    </location>
</feature>
<organism evidence="11 12">
    <name type="scientific">Mycena sanguinolenta</name>
    <dbReference type="NCBI Taxonomy" id="230812"/>
    <lineage>
        <taxon>Eukaryota</taxon>
        <taxon>Fungi</taxon>
        <taxon>Dikarya</taxon>
        <taxon>Basidiomycota</taxon>
        <taxon>Agaricomycotina</taxon>
        <taxon>Agaricomycetes</taxon>
        <taxon>Agaricomycetidae</taxon>
        <taxon>Agaricales</taxon>
        <taxon>Marasmiineae</taxon>
        <taxon>Mycenaceae</taxon>
        <taxon>Mycena</taxon>
    </lineage>
</organism>
<keyword evidence="3 8" id="KW-0813">Transport</keyword>
<dbReference type="NCBIfam" id="TIGR00879">
    <property type="entry name" value="SP"/>
    <property type="match status" value="1"/>
</dbReference>
<accession>A0A8H6YE80</accession>
<dbReference type="PRINTS" id="PR00171">
    <property type="entry name" value="SUGRTRNSPORT"/>
</dbReference>
<dbReference type="EMBL" id="JACAZH010000009">
    <property type="protein sequence ID" value="KAF7359490.1"/>
    <property type="molecule type" value="Genomic_DNA"/>
</dbReference>
<dbReference type="PANTHER" id="PTHR48022">
    <property type="entry name" value="PLASTIDIC GLUCOSE TRANSPORTER 4"/>
    <property type="match status" value="1"/>
</dbReference>
<feature type="transmembrane region" description="Helical" evidence="9">
    <location>
        <begin position="139"/>
        <end position="164"/>
    </location>
</feature>
<name>A0A8H6YE80_9AGAR</name>
<dbReference type="PROSITE" id="PS50850">
    <property type="entry name" value="MFS"/>
    <property type="match status" value="1"/>
</dbReference>
<evidence type="ECO:0000256" key="9">
    <source>
        <dbReference type="SAM" id="Phobius"/>
    </source>
</evidence>
<protein>
    <submittedName>
        <fullName evidence="11">MFS monosaccharide transporter</fullName>
    </submittedName>
</protein>
<evidence type="ECO:0000256" key="7">
    <source>
        <dbReference type="ARBA" id="ARBA00049119"/>
    </source>
</evidence>
<feature type="transmembrane region" description="Helical" evidence="9">
    <location>
        <begin position="356"/>
        <end position="380"/>
    </location>
</feature>
<dbReference type="Pfam" id="PF00083">
    <property type="entry name" value="Sugar_tr"/>
    <property type="match status" value="1"/>
</dbReference>
<dbReference type="InterPro" id="IPR050360">
    <property type="entry name" value="MFS_Sugar_Transporters"/>
</dbReference>
<feature type="transmembrane region" description="Helical" evidence="9">
    <location>
        <begin position="109"/>
        <end position="127"/>
    </location>
</feature>
<dbReference type="Gene3D" id="1.20.1250.20">
    <property type="entry name" value="MFS general substrate transporter like domains"/>
    <property type="match status" value="1"/>
</dbReference>
<dbReference type="InterPro" id="IPR020846">
    <property type="entry name" value="MFS_dom"/>
</dbReference>
<reference evidence="11" key="1">
    <citation type="submission" date="2020-05" db="EMBL/GenBank/DDBJ databases">
        <title>Mycena genomes resolve the evolution of fungal bioluminescence.</title>
        <authorList>
            <person name="Tsai I.J."/>
        </authorList>
    </citation>
    <scope>NUCLEOTIDE SEQUENCE</scope>
    <source>
        <strain evidence="11">160909Yilan</strain>
    </source>
</reference>